<protein>
    <submittedName>
        <fullName evidence="4">MarR family transcriptional regulator</fullName>
    </submittedName>
</protein>
<dbReference type="SMART" id="SM00347">
    <property type="entry name" value="HTH_MARR"/>
    <property type="match status" value="1"/>
</dbReference>
<dbReference type="EMBL" id="AP018358">
    <property type="protein sequence ID" value="BBA40525.1"/>
    <property type="molecule type" value="Genomic_DNA"/>
</dbReference>
<dbReference type="PRINTS" id="PR00598">
    <property type="entry name" value="HTHMARR"/>
</dbReference>
<reference evidence="4" key="2">
    <citation type="journal article" date="2017" name="Genome Announc.">
        <title>High-Quality Draft Genome Sequence of Burkholderia contaminans CH-1, a Gram-Negative Bacterium That Metabolizes 2-Azahypoxanthine, a Plant Growth-Regulating Compound.</title>
        <authorList>
            <person name="Choi J.-H."/>
            <person name="Sugiura H."/>
            <person name="Moriuchi R."/>
            <person name="Kawagishi H."/>
            <person name="Dohra H."/>
        </authorList>
    </citation>
    <scope>NUCLEOTIDE SEQUENCE</scope>
    <source>
        <strain evidence="4">CH-1</strain>
    </source>
</reference>
<evidence type="ECO:0000256" key="3">
    <source>
        <dbReference type="ARBA" id="ARBA00023163"/>
    </source>
</evidence>
<accession>A0A250L7E7</accession>
<keyword evidence="1" id="KW-0805">Transcription regulation</keyword>
<keyword evidence="2" id="KW-0238">DNA-binding</keyword>
<dbReference type="PROSITE" id="PS50995">
    <property type="entry name" value="HTH_MARR_2"/>
    <property type="match status" value="1"/>
</dbReference>
<dbReference type="AlphaFoldDB" id="A0A250L7E7"/>
<gene>
    <name evidence="4" type="ORF">BCCH1_29550</name>
</gene>
<evidence type="ECO:0000256" key="2">
    <source>
        <dbReference type="ARBA" id="ARBA00023125"/>
    </source>
</evidence>
<dbReference type="GO" id="GO:0003700">
    <property type="term" value="F:DNA-binding transcription factor activity"/>
    <property type="evidence" value="ECO:0007669"/>
    <property type="project" value="InterPro"/>
</dbReference>
<dbReference type="PROSITE" id="PS01117">
    <property type="entry name" value="HTH_MARR_1"/>
    <property type="match status" value="1"/>
</dbReference>
<dbReference type="InterPro" id="IPR023187">
    <property type="entry name" value="Tscrpt_reg_MarR-type_CS"/>
</dbReference>
<name>A0A250L7E7_9BURK</name>
<dbReference type="GO" id="GO:0006950">
    <property type="term" value="P:response to stress"/>
    <property type="evidence" value="ECO:0007669"/>
    <property type="project" value="TreeGrafter"/>
</dbReference>
<dbReference type="InterPro" id="IPR039422">
    <property type="entry name" value="MarR/SlyA-like"/>
</dbReference>
<dbReference type="Gene3D" id="1.10.10.10">
    <property type="entry name" value="Winged helix-like DNA-binding domain superfamily/Winged helix DNA-binding domain"/>
    <property type="match status" value="1"/>
</dbReference>
<sequence length="186" mass="20529">MQSIFKILGASKSETHYCCARNRMTGGLYDPENIALETSLGYYLSKAKQALVERMDRALEPHDLTAQQIGVILLLSRGYARTPFELSRKMSYDSGSMTRMLDRLERKGLVARSRSEQDRRMIELTLTERGAEAARALPSLIANALNAQLEGFSADELVTLTGLLQRFIANGPGATGCPKPDEEADS</sequence>
<dbReference type="SUPFAM" id="SSF46785">
    <property type="entry name" value="Winged helix' DNA-binding domain"/>
    <property type="match status" value="1"/>
</dbReference>
<dbReference type="GO" id="GO:0003677">
    <property type="term" value="F:DNA binding"/>
    <property type="evidence" value="ECO:0007669"/>
    <property type="project" value="UniProtKB-KW"/>
</dbReference>
<dbReference type="InterPro" id="IPR036388">
    <property type="entry name" value="WH-like_DNA-bd_sf"/>
</dbReference>
<dbReference type="InterPro" id="IPR036390">
    <property type="entry name" value="WH_DNA-bd_sf"/>
</dbReference>
<evidence type="ECO:0000313" key="4">
    <source>
        <dbReference type="EMBL" id="BBA40525.1"/>
    </source>
</evidence>
<dbReference type="Pfam" id="PF01047">
    <property type="entry name" value="MarR"/>
    <property type="match status" value="1"/>
</dbReference>
<dbReference type="PANTHER" id="PTHR33164:SF87">
    <property type="entry name" value="MULTIPLE ANTIBIOTIC RESISTANCE PROTEIN MARR"/>
    <property type="match status" value="1"/>
</dbReference>
<keyword evidence="3" id="KW-0804">Transcription</keyword>
<dbReference type="InterPro" id="IPR000835">
    <property type="entry name" value="HTH_MarR-typ"/>
</dbReference>
<proteinExistence type="predicted"/>
<reference evidence="4" key="1">
    <citation type="journal article" date="2016" name="Biosci. Biotechnol. Biochem.">
        <title>Bioconversion of AHX to AOH by resting cells of Burkholderia contaminans CH-1.</title>
        <authorList>
            <person name="Choi J.H."/>
            <person name="Kikuchi A."/>
            <person name="Pumkaeo P."/>
            <person name="Hirai H."/>
            <person name="Tokuyama S."/>
            <person name="Kawagishi H."/>
        </authorList>
    </citation>
    <scope>NUCLEOTIDE SEQUENCE</scope>
    <source>
        <strain evidence="4">CH-1</strain>
    </source>
</reference>
<organism evidence="4">
    <name type="scientific">Burkholderia contaminans</name>
    <dbReference type="NCBI Taxonomy" id="488447"/>
    <lineage>
        <taxon>Bacteria</taxon>
        <taxon>Pseudomonadati</taxon>
        <taxon>Pseudomonadota</taxon>
        <taxon>Betaproteobacteria</taxon>
        <taxon>Burkholderiales</taxon>
        <taxon>Burkholderiaceae</taxon>
        <taxon>Burkholderia</taxon>
        <taxon>Burkholderia cepacia complex</taxon>
    </lineage>
</organism>
<evidence type="ECO:0000256" key="1">
    <source>
        <dbReference type="ARBA" id="ARBA00023015"/>
    </source>
</evidence>
<dbReference type="PANTHER" id="PTHR33164">
    <property type="entry name" value="TRANSCRIPTIONAL REGULATOR, MARR FAMILY"/>
    <property type="match status" value="1"/>
</dbReference>